<dbReference type="BioCyc" id="ECAT999415-HMP:GTTI-1286-MONOMER"/>
<evidence type="ECO:0000313" key="3">
    <source>
        <dbReference type="Proteomes" id="UP000011758"/>
    </source>
</evidence>
<accession>M2Q220</accession>
<keyword evidence="1" id="KW-0812">Transmembrane</keyword>
<keyword evidence="1" id="KW-0472">Membrane</keyword>
<organism evidence="2 3">
    <name type="scientific">Eggerthia catenaformis OT 569 = DSM 20559</name>
    <dbReference type="NCBI Taxonomy" id="999415"/>
    <lineage>
        <taxon>Bacteria</taxon>
        <taxon>Bacillati</taxon>
        <taxon>Bacillota</taxon>
        <taxon>Erysipelotrichia</taxon>
        <taxon>Erysipelotrichales</taxon>
        <taxon>Coprobacillaceae</taxon>
        <taxon>Eggerthia</taxon>
    </lineage>
</organism>
<protein>
    <submittedName>
        <fullName evidence="2">Uncharacterized protein</fullName>
    </submittedName>
</protein>
<keyword evidence="1" id="KW-1133">Transmembrane helix</keyword>
<proteinExistence type="predicted"/>
<comment type="caution">
    <text evidence="2">The sequence shown here is derived from an EMBL/GenBank/DDBJ whole genome shotgun (WGS) entry which is preliminary data.</text>
</comment>
<reference evidence="2 3" key="1">
    <citation type="submission" date="2013-02" db="EMBL/GenBank/DDBJ databases">
        <title>The Genome Sequence of Lactobacillus catenaformis F0143.</title>
        <authorList>
            <consortium name="The Broad Institute Genome Sequencing Platform"/>
            <person name="Earl A."/>
            <person name="Ward D."/>
            <person name="Feldgarden M."/>
            <person name="Gevers D."/>
            <person name="Izard J."/>
            <person name="Blanton J.M."/>
            <person name="Mathney J."/>
            <person name="Dewhirst F.E."/>
            <person name="Young S.K."/>
            <person name="Zeng Q."/>
            <person name="Gargeya S."/>
            <person name="Fitzgerald M."/>
            <person name="Haas B."/>
            <person name="Abouelleil A."/>
            <person name="Alvarado L."/>
            <person name="Arachchi H.M."/>
            <person name="Berlin A."/>
            <person name="Chapman S.B."/>
            <person name="Gearin G."/>
            <person name="Goldberg J."/>
            <person name="Griggs A."/>
            <person name="Gujja S."/>
            <person name="Hansen M."/>
            <person name="Heiman D."/>
            <person name="Howarth C."/>
            <person name="Larimer J."/>
            <person name="Lui A."/>
            <person name="MacDonald P.J.P."/>
            <person name="McCowen C."/>
            <person name="Montmayeur A."/>
            <person name="Murphy C."/>
            <person name="Neiman D."/>
            <person name="Pearson M."/>
            <person name="Priest M."/>
            <person name="Roberts A."/>
            <person name="Saif S."/>
            <person name="Shea T."/>
            <person name="Sisk P."/>
            <person name="Stolte C."/>
            <person name="Sykes S."/>
            <person name="Wortman J."/>
            <person name="Nusbaum C."/>
            <person name="Birren B."/>
        </authorList>
    </citation>
    <scope>NUCLEOTIDE SEQUENCE [LARGE SCALE GENOMIC DNA]</scope>
    <source>
        <strain evidence="2 3">OT 569</strain>
    </source>
</reference>
<gene>
    <name evidence="2" type="ORF">HMPREF9943_01252</name>
</gene>
<evidence type="ECO:0000313" key="2">
    <source>
        <dbReference type="EMBL" id="EMD16326.1"/>
    </source>
</evidence>
<dbReference type="Proteomes" id="UP000011758">
    <property type="component" value="Unassembled WGS sequence"/>
</dbReference>
<dbReference type="AlphaFoldDB" id="M2Q220"/>
<dbReference type="EMBL" id="AGEJ01000021">
    <property type="protein sequence ID" value="EMD16326.1"/>
    <property type="molecule type" value="Genomic_DNA"/>
</dbReference>
<keyword evidence="3" id="KW-1185">Reference proteome</keyword>
<feature type="non-terminal residue" evidence="2">
    <location>
        <position position="1"/>
    </location>
</feature>
<name>M2Q220_9FIRM</name>
<feature type="transmembrane region" description="Helical" evidence="1">
    <location>
        <begin position="17"/>
        <end position="37"/>
    </location>
</feature>
<evidence type="ECO:0000256" key="1">
    <source>
        <dbReference type="SAM" id="Phobius"/>
    </source>
</evidence>
<sequence length="46" mass="5266">PEKPTPDKPETGDNSNIMLYTLMLLTSGGVFGAIEFIRMRRRLREN</sequence>